<dbReference type="KEGG" id="cfh:C1707_18845"/>
<feature type="transmembrane region" description="Helical" evidence="6">
    <location>
        <begin position="21"/>
        <end position="39"/>
    </location>
</feature>
<evidence type="ECO:0000256" key="4">
    <source>
        <dbReference type="ARBA" id="ARBA00023136"/>
    </source>
</evidence>
<protein>
    <submittedName>
        <fullName evidence="8">Ferric siderophore transporter TonB</fullName>
    </submittedName>
</protein>
<evidence type="ECO:0000313" key="8">
    <source>
        <dbReference type="EMBL" id="PLR06920.1"/>
    </source>
</evidence>
<dbReference type="AlphaFoldDB" id="A0A2N5CLX6"/>
<dbReference type="EMBL" id="PJRQ01000048">
    <property type="protein sequence ID" value="PLR06920.1"/>
    <property type="molecule type" value="Genomic_DNA"/>
</dbReference>
<keyword evidence="3 6" id="KW-1133">Transmembrane helix</keyword>
<dbReference type="Proteomes" id="UP000281192">
    <property type="component" value="Chromosome"/>
</dbReference>
<dbReference type="Pfam" id="PF13103">
    <property type="entry name" value="TonB_2"/>
    <property type="match status" value="1"/>
</dbReference>
<sequence>MPPIEPARTSWPERLRGVARVAVPVAVVAVIAIGVWRLATDTSGARRETAPPPLVALTPPPPPPPPPPKERPPEPEKTVVETSVPSPTPKPEPAPKSDAPKQLTINGPPQAGADAFGVAAGRGGGVAVGGDPNGSDKPGGAGGGFAEAGYARYLDGVLQRAVQADNRINRLAFTAQVQIWIRPDGAIARVEILRSSGDERTDKTLIAAIQSVGRVDQAPPPQIRFPARVVLRGRKT</sequence>
<keyword evidence="4 6" id="KW-0472">Membrane</keyword>
<evidence type="ECO:0000313" key="9">
    <source>
        <dbReference type="Proteomes" id="UP000234483"/>
    </source>
</evidence>
<dbReference type="GO" id="GO:0016020">
    <property type="term" value="C:membrane"/>
    <property type="evidence" value="ECO:0007669"/>
    <property type="project" value="UniProtKB-SubCell"/>
</dbReference>
<evidence type="ECO:0000256" key="5">
    <source>
        <dbReference type="SAM" id="MobiDB-lite"/>
    </source>
</evidence>
<evidence type="ECO:0000256" key="3">
    <source>
        <dbReference type="ARBA" id="ARBA00022989"/>
    </source>
</evidence>
<dbReference type="EMBL" id="CP026100">
    <property type="protein sequence ID" value="AYV48155.1"/>
    <property type="molecule type" value="Genomic_DNA"/>
</dbReference>
<evidence type="ECO:0000313" key="7">
    <source>
        <dbReference type="EMBL" id="AYV48155.1"/>
    </source>
</evidence>
<gene>
    <name evidence="7" type="ORF">C1707_18845</name>
    <name evidence="8" type="ORF">CFHF_23705</name>
</gene>
<evidence type="ECO:0000256" key="6">
    <source>
        <dbReference type="SAM" id="Phobius"/>
    </source>
</evidence>
<dbReference type="NCBIfam" id="TIGR01352">
    <property type="entry name" value="tonB_Cterm"/>
    <property type="match status" value="1"/>
</dbReference>
<dbReference type="RefSeq" id="WP_101715391.1">
    <property type="nucleotide sequence ID" value="NZ_CP026100.1"/>
</dbReference>
<proteinExistence type="predicted"/>
<feature type="region of interest" description="Disordered" evidence="5">
    <location>
        <begin position="43"/>
        <end position="111"/>
    </location>
</feature>
<keyword evidence="2 6" id="KW-0812">Transmembrane</keyword>
<dbReference type="SUPFAM" id="SSF74653">
    <property type="entry name" value="TolA/TonB C-terminal domain"/>
    <property type="match status" value="1"/>
</dbReference>
<reference evidence="8 9" key="1">
    <citation type="submission" date="2017-12" db="EMBL/GenBank/DDBJ databases">
        <title>The genome sequence of Caulobacter flavus CGMCC1 15093.</title>
        <authorList>
            <person name="Gao J."/>
            <person name="Mao X."/>
            <person name="Sun J."/>
        </authorList>
    </citation>
    <scope>NUCLEOTIDE SEQUENCE [LARGE SCALE GENOMIC DNA]</scope>
    <source>
        <strain evidence="8 9">CGMCC1 15093</strain>
    </source>
</reference>
<reference evidence="7 10" key="2">
    <citation type="submission" date="2018-01" db="EMBL/GenBank/DDBJ databases">
        <title>Complete genome sequence of Caulobacter flavus RHGG3.</title>
        <authorList>
            <person name="Yang E."/>
        </authorList>
    </citation>
    <scope>NUCLEOTIDE SEQUENCE [LARGE SCALE GENOMIC DNA]</scope>
    <source>
        <strain evidence="7 10">RHGG3</strain>
    </source>
</reference>
<dbReference type="OrthoDB" id="8207507at2"/>
<keyword evidence="10" id="KW-1185">Reference proteome</keyword>
<evidence type="ECO:0000313" key="10">
    <source>
        <dbReference type="Proteomes" id="UP000281192"/>
    </source>
</evidence>
<organism evidence="8 9">
    <name type="scientific">Caulobacter flavus</name>
    <dbReference type="NCBI Taxonomy" id="1679497"/>
    <lineage>
        <taxon>Bacteria</taxon>
        <taxon>Pseudomonadati</taxon>
        <taxon>Pseudomonadota</taxon>
        <taxon>Alphaproteobacteria</taxon>
        <taxon>Caulobacterales</taxon>
        <taxon>Caulobacteraceae</taxon>
        <taxon>Caulobacter</taxon>
    </lineage>
</organism>
<accession>A0A2N5CLX6</accession>
<dbReference type="InterPro" id="IPR006260">
    <property type="entry name" value="TonB/TolA_C"/>
</dbReference>
<evidence type="ECO:0000256" key="2">
    <source>
        <dbReference type="ARBA" id="ARBA00022692"/>
    </source>
</evidence>
<dbReference type="Proteomes" id="UP000234483">
    <property type="component" value="Unassembled WGS sequence"/>
</dbReference>
<evidence type="ECO:0000256" key="1">
    <source>
        <dbReference type="ARBA" id="ARBA00004167"/>
    </source>
</evidence>
<feature type="compositionally biased region" description="Pro residues" evidence="5">
    <location>
        <begin position="50"/>
        <end position="67"/>
    </location>
</feature>
<feature type="compositionally biased region" description="Basic and acidic residues" evidence="5">
    <location>
        <begin position="68"/>
        <end position="79"/>
    </location>
</feature>
<name>A0A2N5CLX6_9CAUL</name>
<comment type="subcellular location">
    <subcellularLocation>
        <location evidence="1">Membrane</location>
        <topology evidence="1">Single-pass membrane protein</topology>
    </subcellularLocation>
</comment>
<dbReference type="Gene3D" id="3.30.1150.10">
    <property type="match status" value="1"/>
</dbReference>